<keyword evidence="2 3" id="KW-0378">Hydrolase</keyword>
<dbReference type="PRINTS" id="PR01576">
    <property type="entry name" value="PDEFORMYLASE"/>
</dbReference>
<evidence type="ECO:0000256" key="1">
    <source>
        <dbReference type="ARBA" id="ARBA00010759"/>
    </source>
</evidence>
<keyword evidence="2" id="KW-0479">Metal-binding</keyword>
<dbReference type="PANTHER" id="PTHR10458:SF22">
    <property type="entry name" value="PEPTIDE DEFORMYLASE"/>
    <property type="match status" value="1"/>
</dbReference>
<evidence type="ECO:0000313" key="4">
    <source>
        <dbReference type="Proteomes" id="UP000541426"/>
    </source>
</evidence>
<dbReference type="EMBL" id="JACIEJ010000001">
    <property type="protein sequence ID" value="MBB3984310.1"/>
    <property type="molecule type" value="Genomic_DNA"/>
</dbReference>
<gene>
    <name evidence="2" type="primary">def</name>
    <name evidence="3" type="ORF">GGQ68_000621</name>
</gene>
<comment type="caution">
    <text evidence="3">The sequence shown here is derived from an EMBL/GenBank/DDBJ whole genome shotgun (WGS) entry which is preliminary data.</text>
</comment>
<sequence length="165" mass="17971">MSVHPIVKWPDAALKLRCRPVAVSDDVTALVADLFDTMYDAQGRGLAAPQIGVDARVFVMDAGWKTGEKTPLACLNPEIEVLDGPEVDGEEGCLSMPGVSVTVPRVEHICLRFSDLQGERQELILTGAEARIAQHEADHLDGRMHFHRIDSASLADVMAEWGART</sequence>
<feature type="binding site" evidence="2">
    <location>
        <position position="139"/>
    </location>
    <ligand>
        <name>Fe cation</name>
        <dbReference type="ChEBI" id="CHEBI:24875"/>
    </ligand>
</feature>
<dbReference type="NCBIfam" id="NF001159">
    <property type="entry name" value="PRK00150.1-3"/>
    <property type="match status" value="1"/>
</dbReference>
<dbReference type="HAMAP" id="MF_00163">
    <property type="entry name" value="Pep_deformylase"/>
    <property type="match status" value="1"/>
</dbReference>
<comment type="catalytic activity">
    <reaction evidence="2">
        <text>N-terminal N-formyl-L-methionyl-[peptide] + H2O = N-terminal L-methionyl-[peptide] + formate</text>
        <dbReference type="Rhea" id="RHEA:24420"/>
        <dbReference type="Rhea" id="RHEA-COMP:10639"/>
        <dbReference type="Rhea" id="RHEA-COMP:10640"/>
        <dbReference type="ChEBI" id="CHEBI:15377"/>
        <dbReference type="ChEBI" id="CHEBI:15740"/>
        <dbReference type="ChEBI" id="CHEBI:49298"/>
        <dbReference type="ChEBI" id="CHEBI:64731"/>
        <dbReference type="EC" id="3.5.1.88"/>
    </reaction>
</comment>
<dbReference type="Proteomes" id="UP000541426">
    <property type="component" value="Unassembled WGS sequence"/>
</dbReference>
<comment type="function">
    <text evidence="2">Removes the formyl group from the N-terminal Met of newly synthesized proteins. Requires at least a dipeptide for an efficient rate of reaction. N-terminal L-methionine is a prerequisite for activity but the enzyme has broad specificity at other positions.</text>
</comment>
<dbReference type="CDD" id="cd00487">
    <property type="entry name" value="Pep_deformylase"/>
    <property type="match status" value="1"/>
</dbReference>
<keyword evidence="4" id="KW-1185">Reference proteome</keyword>
<dbReference type="GO" id="GO:0006412">
    <property type="term" value="P:translation"/>
    <property type="evidence" value="ECO:0007669"/>
    <property type="project" value="UniProtKB-UniRule"/>
</dbReference>
<feature type="binding site" evidence="2">
    <location>
        <position position="93"/>
    </location>
    <ligand>
        <name>Fe cation</name>
        <dbReference type="ChEBI" id="CHEBI:24875"/>
    </ligand>
</feature>
<dbReference type="GO" id="GO:0042586">
    <property type="term" value="F:peptide deformylase activity"/>
    <property type="evidence" value="ECO:0007669"/>
    <property type="project" value="UniProtKB-UniRule"/>
</dbReference>
<keyword evidence="2" id="KW-0408">Iron</keyword>
<dbReference type="PIRSF" id="PIRSF004749">
    <property type="entry name" value="Pep_def"/>
    <property type="match status" value="1"/>
</dbReference>
<dbReference type="InterPro" id="IPR036821">
    <property type="entry name" value="Peptide_deformylase_sf"/>
</dbReference>
<dbReference type="Gene3D" id="3.90.45.10">
    <property type="entry name" value="Peptide deformylase"/>
    <property type="match status" value="1"/>
</dbReference>
<feature type="binding site" evidence="2">
    <location>
        <position position="135"/>
    </location>
    <ligand>
        <name>Fe cation</name>
        <dbReference type="ChEBI" id="CHEBI:24875"/>
    </ligand>
</feature>
<keyword evidence="2" id="KW-0648">Protein biosynthesis</keyword>
<dbReference type="EC" id="3.5.1.88" evidence="2"/>
<organism evidence="3 4">
    <name type="scientific">Sagittula marina</name>
    <dbReference type="NCBI Taxonomy" id="943940"/>
    <lineage>
        <taxon>Bacteria</taxon>
        <taxon>Pseudomonadati</taxon>
        <taxon>Pseudomonadota</taxon>
        <taxon>Alphaproteobacteria</taxon>
        <taxon>Rhodobacterales</taxon>
        <taxon>Roseobacteraceae</taxon>
        <taxon>Sagittula</taxon>
    </lineage>
</organism>
<comment type="cofactor">
    <cofactor evidence="2">
        <name>Fe(2+)</name>
        <dbReference type="ChEBI" id="CHEBI:29033"/>
    </cofactor>
    <text evidence="2">Binds 1 Fe(2+) ion.</text>
</comment>
<dbReference type="NCBIfam" id="TIGR00079">
    <property type="entry name" value="pept_deformyl"/>
    <property type="match status" value="1"/>
</dbReference>
<dbReference type="Pfam" id="PF01327">
    <property type="entry name" value="Pep_deformylase"/>
    <property type="match status" value="1"/>
</dbReference>
<feature type="active site" evidence="2">
    <location>
        <position position="136"/>
    </location>
</feature>
<reference evidence="3 4" key="1">
    <citation type="submission" date="2020-08" db="EMBL/GenBank/DDBJ databases">
        <title>Genomic Encyclopedia of Type Strains, Phase IV (KMG-IV): sequencing the most valuable type-strain genomes for metagenomic binning, comparative biology and taxonomic classification.</title>
        <authorList>
            <person name="Goeker M."/>
        </authorList>
    </citation>
    <scope>NUCLEOTIDE SEQUENCE [LARGE SCALE GENOMIC DNA]</scope>
    <source>
        <strain evidence="3 4">DSM 102235</strain>
    </source>
</reference>
<dbReference type="AlphaFoldDB" id="A0A7W6DJC1"/>
<accession>A0A7W6DJC1</accession>
<evidence type="ECO:0000313" key="3">
    <source>
        <dbReference type="EMBL" id="MBB3984310.1"/>
    </source>
</evidence>
<dbReference type="GO" id="GO:0046872">
    <property type="term" value="F:metal ion binding"/>
    <property type="evidence" value="ECO:0007669"/>
    <property type="project" value="UniProtKB-KW"/>
</dbReference>
<dbReference type="PANTHER" id="PTHR10458">
    <property type="entry name" value="PEPTIDE DEFORMYLASE"/>
    <property type="match status" value="1"/>
</dbReference>
<dbReference type="InterPro" id="IPR023635">
    <property type="entry name" value="Peptide_deformylase"/>
</dbReference>
<evidence type="ECO:0000256" key="2">
    <source>
        <dbReference type="HAMAP-Rule" id="MF_00163"/>
    </source>
</evidence>
<proteinExistence type="inferred from homology"/>
<name>A0A7W6DJC1_9RHOB</name>
<protein>
    <recommendedName>
        <fullName evidence="2">Peptide deformylase</fullName>
        <shortName evidence="2">PDF</shortName>
        <ecNumber evidence="2">3.5.1.88</ecNumber>
    </recommendedName>
    <alternativeName>
        <fullName evidence="2">Polypeptide deformylase</fullName>
    </alternativeName>
</protein>
<comment type="similarity">
    <text evidence="1 2">Belongs to the polypeptide deformylase family.</text>
</comment>
<dbReference type="RefSeq" id="WP_183962910.1">
    <property type="nucleotide sequence ID" value="NZ_BAABBZ010000012.1"/>
</dbReference>
<dbReference type="SUPFAM" id="SSF56420">
    <property type="entry name" value="Peptide deformylase"/>
    <property type="match status" value="1"/>
</dbReference>